<feature type="transmembrane region" description="Helical" evidence="10">
    <location>
        <begin position="66"/>
        <end position="90"/>
    </location>
</feature>
<evidence type="ECO:0000256" key="6">
    <source>
        <dbReference type="ARBA" id="ARBA00022989"/>
    </source>
</evidence>
<dbReference type="NCBIfam" id="NF001843">
    <property type="entry name" value="PRK00567.1-4"/>
    <property type="match status" value="1"/>
</dbReference>
<dbReference type="Pfam" id="PF01741">
    <property type="entry name" value="MscL"/>
    <property type="match status" value="1"/>
</dbReference>
<dbReference type="NCBIfam" id="NF010560">
    <property type="entry name" value="PRK13955.1"/>
    <property type="match status" value="1"/>
</dbReference>
<keyword evidence="9 10" id="KW-0407">Ion channel</keyword>
<dbReference type="OrthoDB" id="9810350at2"/>
<evidence type="ECO:0000256" key="4">
    <source>
        <dbReference type="ARBA" id="ARBA00022475"/>
    </source>
</evidence>
<dbReference type="PRINTS" id="PR01264">
    <property type="entry name" value="MECHCHANNEL"/>
</dbReference>
<keyword evidence="12" id="KW-1185">Reference proteome</keyword>
<sequence>MWNEFKKFAVKGNVIDLAVGIIIGGAFGKIVSSAVNDIIMPIVGIMMGGVDFSKLSYQFYHAEIKYGLFLQTVLDFFLIAFSIFLFVHFYNRFRRKEEEKPAAAKPDPKEELLKEIRDLLKNQSSSEGG</sequence>
<name>A0A3L7JSB8_9BACI</name>
<keyword evidence="8 10" id="KW-0472">Membrane</keyword>
<dbReference type="SUPFAM" id="SSF81330">
    <property type="entry name" value="Gated mechanosensitive channel"/>
    <property type="match status" value="1"/>
</dbReference>
<comment type="subcellular location">
    <subcellularLocation>
        <location evidence="1 10">Cell membrane</location>
        <topology evidence="1 10">Multi-pass membrane protein</topology>
    </subcellularLocation>
</comment>
<comment type="caution">
    <text evidence="11">The sequence shown here is derived from an EMBL/GenBank/DDBJ whole genome shotgun (WGS) entry which is preliminary data.</text>
</comment>
<evidence type="ECO:0000256" key="2">
    <source>
        <dbReference type="ARBA" id="ARBA00007254"/>
    </source>
</evidence>
<evidence type="ECO:0000256" key="8">
    <source>
        <dbReference type="ARBA" id="ARBA00023136"/>
    </source>
</evidence>
<organism evidence="11 12">
    <name type="scientific">Falsibacillus albus</name>
    <dbReference type="NCBI Taxonomy" id="2478915"/>
    <lineage>
        <taxon>Bacteria</taxon>
        <taxon>Bacillati</taxon>
        <taxon>Bacillota</taxon>
        <taxon>Bacilli</taxon>
        <taxon>Bacillales</taxon>
        <taxon>Bacillaceae</taxon>
        <taxon>Falsibacillus</taxon>
    </lineage>
</organism>
<keyword evidence="7 10" id="KW-0406">Ion transport</keyword>
<dbReference type="InterPro" id="IPR036019">
    <property type="entry name" value="MscL_channel"/>
</dbReference>
<keyword evidence="4 10" id="KW-1003">Cell membrane</keyword>
<keyword evidence="5 10" id="KW-0812">Transmembrane</keyword>
<keyword evidence="6 10" id="KW-1133">Transmembrane helix</keyword>
<dbReference type="InterPro" id="IPR019823">
    <property type="entry name" value="Mechanosensitive_channel_CS"/>
</dbReference>
<dbReference type="GO" id="GO:0008381">
    <property type="term" value="F:mechanosensitive monoatomic ion channel activity"/>
    <property type="evidence" value="ECO:0007669"/>
    <property type="project" value="UniProtKB-UniRule"/>
</dbReference>
<evidence type="ECO:0000256" key="9">
    <source>
        <dbReference type="ARBA" id="ARBA00023303"/>
    </source>
</evidence>
<dbReference type="InterPro" id="IPR001185">
    <property type="entry name" value="MS_channel"/>
</dbReference>
<dbReference type="AlphaFoldDB" id="A0A3L7JSB8"/>
<evidence type="ECO:0000256" key="1">
    <source>
        <dbReference type="ARBA" id="ARBA00004651"/>
    </source>
</evidence>
<evidence type="ECO:0000256" key="5">
    <source>
        <dbReference type="ARBA" id="ARBA00022692"/>
    </source>
</evidence>
<evidence type="ECO:0000256" key="3">
    <source>
        <dbReference type="ARBA" id="ARBA00022448"/>
    </source>
</evidence>
<evidence type="ECO:0000313" key="12">
    <source>
        <dbReference type="Proteomes" id="UP000276770"/>
    </source>
</evidence>
<dbReference type="InterPro" id="IPR037673">
    <property type="entry name" value="MSC/AndL"/>
</dbReference>
<dbReference type="PROSITE" id="PS01327">
    <property type="entry name" value="MSCL"/>
    <property type="match status" value="1"/>
</dbReference>
<accession>A0A3L7JSB8</accession>
<dbReference type="PANTHER" id="PTHR30266">
    <property type="entry name" value="MECHANOSENSITIVE CHANNEL MSCL"/>
    <property type="match status" value="1"/>
</dbReference>
<protein>
    <recommendedName>
        <fullName evidence="10">Large-conductance mechanosensitive channel</fullName>
    </recommendedName>
</protein>
<comment type="function">
    <text evidence="10">Channel that opens in response to stretch forces in the membrane lipid bilayer. May participate in the regulation of osmotic pressure changes within the cell.</text>
</comment>
<evidence type="ECO:0000313" key="11">
    <source>
        <dbReference type="EMBL" id="RLQ93380.1"/>
    </source>
</evidence>
<gene>
    <name evidence="10 11" type="primary">mscL</name>
    <name evidence="11" type="ORF">D9X91_17990</name>
</gene>
<dbReference type="HAMAP" id="MF_00115">
    <property type="entry name" value="MscL"/>
    <property type="match status" value="1"/>
</dbReference>
<feature type="transmembrane region" description="Helical" evidence="10">
    <location>
        <begin position="12"/>
        <end position="31"/>
    </location>
</feature>
<evidence type="ECO:0000256" key="7">
    <source>
        <dbReference type="ARBA" id="ARBA00023065"/>
    </source>
</evidence>
<dbReference type="EMBL" id="RCVZ01000015">
    <property type="protein sequence ID" value="RLQ93380.1"/>
    <property type="molecule type" value="Genomic_DNA"/>
</dbReference>
<dbReference type="Proteomes" id="UP000276770">
    <property type="component" value="Unassembled WGS sequence"/>
</dbReference>
<dbReference type="NCBIfam" id="TIGR00220">
    <property type="entry name" value="mscL"/>
    <property type="match status" value="1"/>
</dbReference>
<evidence type="ECO:0000256" key="10">
    <source>
        <dbReference type="HAMAP-Rule" id="MF_00115"/>
    </source>
</evidence>
<reference evidence="11 12" key="1">
    <citation type="submission" date="2018-10" db="EMBL/GenBank/DDBJ databases">
        <title>Falsibacillus sp. genome draft.</title>
        <authorList>
            <person name="Shi S."/>
        </authorList>
    </citation>
    <scope>NUCLEOTIDE SEQUENCE [LARGE SCALE GENOMIC DNA]</scope>
    <source>
        <strain evidence="11 12">GY 10110</strain>
    </source>
</reference>
<dbReference type="PANTHER" id="PTHR30266:SF2">
    <property type="entry name" value="LARGE-CONDUCTANCE MECHANOSENSITIVE CHANNEL"/>
    <property type="match status" value="1"/>
</dbReference>
<comment type="subunit">
    <text evidence="10">Homopentamer.</text>
</comment>
<dbReference type="Gene3D" id="1.10.1200.120">
    <property type="entry name" value="Large-conductance mechanosensitive channel, MscL, domain 1"/>
    <property type="match status" value="1"/>
</dbReference>
<comment type="similarity">
    <text evidence="2 10">Belongs to the MscL family.</text>
</comment>
<dbReference type="GO" id="GO:0005886">
    <property type="term" value="C:plasma membrane"/>
    <property type="evidence" value="ECO:0007669"/>
    <property type="project" value="UniProtKB-SubCell"/>
</dbReference>
<proteinExistence type="inferred from homology"/>
<dbReference type="RefSeq" id="WP_121682070.1">
    <property type="nucleotide sequence ID" value="NZ_RCVZ01000015.1"/>
</dbReference>
<keyword evidence="3 10" id="KW-0813">Transport</keyword>